<evidence type="ECO:0000259" key="8">
    <source>
        <dbReference type="SMART" id="SM01312"/>
    </source>
</evidence>
<reference evidence="9 10" key="1">
    <citation type="submission" date="2007-06" db="EMBL/GenBank/DDBJ databases">
        <title>The Genome Sequence of Coccidioides posadasii RMSCC_3488.</title>
        <authorList>
            <consortium name="Coccidioides Genome Resources Consortium"/>
            <consortium name="The Broad Institute Genome Sequencing Platform"/>
            <person name="Henn M.R."/>
            <person name="Sykes S."/>
            <person name="Young S."/>
            <person name="Jaffe D."/>
            <person name="Berlin A."/>
            <person name="Alvarez P."/>
            <person name="Butler J."/>
            <person name="Gnerre S."/>
            <person name="Grabherr M."/>
            <person name="Mauceli E."/>
            <person name="Brockman W."/>
            <person name="Kodira C."/>
            <person name="Alvarado L."/>
            <person name="Zeng Q."/>
            <person name="Crawford M."/>
            <person name="Antoine C."/>
            <person name="Devon K."/>
            <person name="Galgiani J."/>
            <person name="Orsborn K."/>
            <person name="Lewis M.L."/>
            <person name="Nusbaum C."/>
            <person name="Galagan J."/>
            <person name="Birren B."/>
        </authorList>
    </citation>
    <scope>NUCLEOTIDE SEQUENCE [LARGE SCALE GENOMIC DNA]</scope>
    <source>
        <strain evidence="9 10">RMSCC 3488</strain>
    </source>
</reference>
<reference evidence="10" key="3">
    <citation type="journal article" date="2010" name="Genome Res.">
        <title>Population genomic sequencing of Coccidioides fungi reveals recent hybridization and transposon control.</title>
        <authorList>
            <person name="Neafsey D.E."/>
            <person name="Barker B.M."/>
            <person name="Sharpton T.J."/>
            <person name="Stajich J.E."/>
            <person name="Park D.J."/>
            <person name="Whiston E."/>
            <person name="Hung C.-Y."/>
            <person name="McMahan C."/>
            <person name="White J."/>
            <person name="Sykes S."/>
            <person name="Heiman D."/>
            <person name="Young S."/>
            <person name="Zeng Q."/>
            <person name="Abouelleil A."/>
            <person name="Aftuck L."/>
            <person name="Bessette D."/>
            <person name="Brown A."/>
            <person name="FitzGerald M."/>
            <person name="Lui A."/>
            <person name="Macdonald J.P."/>
            <person name="Priest M."/>
            <person name="Orbach M.J."/>
            <person name="Galgiani J.N."/>
            <person name="Kirkland T.N."/>
            <person name="Cole G.T."/>
            <person name="Birren B.W."/>
            <person name="Henn M.R."/>
            <person name="Taylor J.W."/>
            <person name="Rounsley S.D."/>
        </authorList>
    </citation>
    <scope>NUCLEOTIDE SEQUENCE [LARGE SCALE GENOMIC DNA]</scope>
    <source>
        <strain evidence="10">RMSCC 3488</strain>
    </source>
</reference>
<evidence type="ECO:0000256" key="2">
    <source>
        <dbReference type="ARBA" id="ARBA00004123"/>
    </source>
</evidence>
<evidence type="ECO:0000313" key="9">
    <source>
        <dbReference type="EMBL" id="KMM65918.1"/>
    </source>
</evidence>
<evidence type="ECO:0000256" key="5">
    <source>
        <dbReference type="ARBA" id="ARBA00015162"/>
    </source>
</evidence>
<dbReference type="EMBL" id="DS268109">
    <property type="protein sequence ID" value="KMM65918.1"/>
    <property type="molecule type" value="Genomic_DNA"/>
</dbReference>
<accession>A0A0J6F6V2</accession>
<evidence type="ECO:0000256" key="3">
    <source>
        <dbReference type="ARBA" id="ARBA00004496"/>
    </source>
</evidence>
<comment type="similarity">
    <text evidence="4">Belongs to the RTC4 family.</text>
</comment>
<evidence type="ECO:0000256" key="4">
    <source>
        <dbReference type="ARBA" id="ARBA00009461"/>
    </source>
</evidence>
<comment type="subcellular location">
    <subcellularLocation>
        <location evidence="3">Cytoplasm</location>
    </subcellularLocation>
    <subcellularLocation>
        <location evidence="2">Nucleus</location>
    </subcellularLocation>
</comment>
<gene>
    <name evidence="9" type="ORF">CPAG_02259</name>
</gene>
<dbReference type="InterPro" id="IPR039024">
    <property type="entry name" value="RTC4"/>
</dbReference>
<dbReference type="Proteomes" id="UP000054567">
    <property type="component" value="Unassembled WGS sequence"/>
</dbReference>
<dbReference type="PANTHER" id="PTHR41391">
    <property type="entry name" value="RESTRICTION OF TELOMERE CAPPING PROTEIN 4"/>
    <property type="match status" value="1"/>
</dbReference>
<dbReference type="VEuPathDB" id="FungiDB:CPAG_02259"/>
<evidence type="ECO:0000256" key="1">
    <source>
        <dbReference type="ARBA" id="ARBA00002738"/>
    </source>
</evidence>
<evidence type="ECO:0000256" key="7">
    <source>
        <dbReference type="ARBA" id="ARBA00023242"/>
    </source>
</evidence>
<dbReference type="PANTHER" id="PTHR41391:SF1">
    <property type="entry name" value="RESTRICTION OF TELOMERE CAPPING PROTEIN 4"/>
    <property type="match status" value="1"/>
</dbReference>
<dbReference type="GO" id="GO:0005634">
    <property type="term" value="C:nucleus"/>
    <property type="evidence" value="ECO:0007669"/>
    <property type="project" value="UniProtKB-SubCell"/>
</dbReference>
<protein>
    <recommendedName>
        <fullName evidence="5">Restriction of telomere capping protein 4</fullName>
    </recommendedName>
</protein>
<evidence type="ECO:0000313" key="10">
    <source>
        <dbReference type="Proteomes" id="UP000054567"/>
    </source>
</evidence>
<feature type="domain" description="Restriction of telomere capping protein 4 C-terminal" evidence="8">
    <location>
        <begin position="40"/>
        <end position="168"/>
    </location>
</feature>
<proteinExistence type="inferred from homology"/>
<name>A0A0J6F6V2_COCPO</name>
<dbReference type="AlphaFoldDB" id="A0A0J6F6V2"/>
<comment type="function">
    <text evidence="1">May be involved in a process influencing telomere capping.</text>
</comment>
<dbReference type="Pfam" id="PF14474">
    <property type="entry name" value="RTC4"/>
    <property type="match status" value="1"/>
</dbReference>
<keyword evidence="6" id="KW-0963">Cytoplasm</keyword>
<organism evidence="9 10">
    <name type="scientific">Coccidioides posadasii RMSCC 3488</name>
    <dbReference type="NCBI Taxonomy" id="454284"/>
    <lineage>
        <taxon>Eukaryota</taxon>
        <taxon>Fungi</taxon>
        <taxon>Dikarya</taxon>
        <taxon>Ascomycota</taxon>
        <taxon>Pezizomycotina</taxon>
        <taxon>Eurotiomycetes</taxon>
        <taxon>Eurotiomycetidae</taxon>
        <taxon>Onygenales</taxon>
        <taxon>Onygenaceae</taxon>
        <taxon>Coccidioides</taxon>
    </lineage>
</organism>
<evidence type="ECO:0000256" key="6">
    <source>
        <dbReference type="ARBA" id="ARBA00022490"/>
    </source>
</evidence>
<sequence>MLNVRFAREPFIGTLFQQYARDWNNLCEHLQSHRLLLQQIIQSPSQFFFENSLEHNIQAFQKRRKDSQGKSGVPKLPDYQTHGYRSYSPKAYHVLGAEIACLVADDLGIAAVTKPLIRNCGGVADYIPQVLVPEVLIQFIVEDMAVSSVQARRVLEKSRELGEILNEG</sequence>
<dbReference type="SMART" id="SM01312">
    <property type="entry name" value="RTC4"/>
    <property type="match status" value="1"/>
</dbReference>
<reference evidence="10" key="2">
    <citation type="journal article" date="2009" name="Genome Res.">
        <title>Comparative genomic analyses of the human fungal pathogens Coccidioides and their relatives.</title>
        <authorList>
            <person name="Sharpton T.J."/>
            <person name="Stajich J.E."/>
            <person name="Rounsley S.D."/>
            <person name="Gardner M.J."/>
            <person name="Wortman J.R."/>
            <person name="Jordar V.S."/>
            <person name="Maiti R."/>
            <person name="Kodira C.D."/>
            <person name="Neafsey D.E."/>
            <person name="Zeng Q."/>
            <person name="Hung C.-Y."/>
            <person name="McMahan C."/>
            <person name="Muszewska A."/>
            <person name="Grynberg M."/>
            <person name="Mandel M.A."/>
            <person name="Kellner E.M."/>
            <person name="Barker B.M."/>
            <person name="Galgiani J.N."/>
            <person name="Orbach M.J."/>
            <person name="Kirkland T.N."/>
            <person name="Cole G.T."/>
            <person name="Henn M.R."/>
            <person name="Birren B.W."/>
            <person name="Taylor J.W."/>
        </authorList>
    </citation>
    <scope>NUCLEOTIDE SEQUENCE [LARGE SCALE GENOMIC DNA]</scope>
    <source>
        <strain evidence="10">RMSCC 3488</strain>
    </source>
</reference>
<dbReference type="InterPro" id="IPR028094">
    <property type="entry name" value="RTC4_C"/>
</dbReference>
<dbReference type="GO" id="GO:0005737">
    <property type="term" value="C:cytoplasm"/>
    <property type="evidence" value="ECO:0007669"/>
    <property type="project" value="UniProtKB-SubCell"/>
</dbReference>
<keyword evidence="7" id="KW-0539">Nucleus</keyword>